<dbReference type="PROSITE" id="PS00445">
    <property type="entry name" value="FGGY_KINASES_2"/>
    <property type="match status" value="1"/>
</dbReference>
<evidence type="ECO:0000256" key="2">
    <source>
        <dbReference type="ARBA" id="ARBA00022629"/>
    </source>
</evidence>
<sequence length="499" mass="54129">MYLGIDCGTQGTKVLVWDAERRSVAGAGYAGYHLYSDEHGKKEQHPADWIDAMINATRQALAQAAISPSLIRGIGVSGQQHGLVLLDECDRVIRPAKLWCDTGPAELLAEFERSRFTAPSAPLSDIIGIHVPVAFTLAKLLWVKALEPENYRKIRKIMLPHEYLNFYLTGEYRAECSDASGTGYFDTRRRCWSEEVLDRVDPLRPFSLPKLIRSAEPHGELRPAAAAEMGLDAGIVVASGGGDNMMSAIGTGNISEGQLTMSLGTSGTLFTFTERQIDSRLQPDINAFCSANDGWLPLVSTMNMTNATTAFRQLLNKSLAEFETALSASSPGAGGISCLPYLNGARLPNLPAASASLTGITGHNLNADNLLRAVVEGVSFNLCRGIDILSRCDLRFTRLVVIGGGSNSEGWRQIIANVSGLSVVKSLVTDAGALGGALQAHWCHLNQTVSGACLGDICSLSMLEDDSSIVEPRPERYSRYRELYLAYHQQVDNYKSQWS</sequence>
<evidence type="ECO:0000256" key="1">
    <source>
        <dbReference type="ARBA" id="ARBA00009156"/>
    </source>
</evidence>
<dbReference type="GO" id="GO:0005997">
    <property type="term" value="P:xylulose metabolic process"/>
    <property type="evidence" value="ECO:0007669"/>
    <property type="project" value="InterPro"/>
</dbReference>
<dbReference type="CDD" id="cd07809">
    <property type="entry name" value="ASKHA_NBD_FGGY_BaXK-like"/>
    <property type="match status" value="1"/>
</dbReference>
<keyword evidence="2 9" id="KW-0859">Xylose metabolism</keyword>
<dbReference type="InterPro" id="IPR006000">
    <property type="entry name" value="Xylulokinase"/>
</dbReference>
<dbReference type="Pfam" id="PF00370">
    <property type="entry name" value="FGGY_N"/>
    <property type="match status" value="1"/>
</dbReference>
<comment type="similarity">
    <text evidence="1 8">Belongs to the FGGY kinase family.</text>
</comment>
<dbReference type="EMBL" id="SJOI01000001">
    <property type="protein sequence ID" value="TCL04345.1"/>
    <property type="molecule type" value="Genomic_DNA"/>
</dbReference>
<evidence type="ECO:0000256" key="3">
    <source>
        <dbReference type="ARBA" id="ARBA00022679"/>
    </source>
</evidence>
<evidence type="ECO:0000313" key="12">
    <source>
        <dbReference type="EMBL" id="TCL04345.1"/>
    </source>
</evidence>
<organism evidence="12 13">
    <name type="scientific">Sodalis ligni</name>
    <dbReference type="NCBI Taxonomy" id="2697027"/>
    <lineage>
        <taxon>Bacteria</taxon>
        <taxon>Pseudomonadati</taxon>
        <taxon>Pseudomonadota</taxon>
        <taxon>Gammaproteobacteria</taxon>
        <taxon>Enterobacterales</taxon>
        <taxon>Bruguierivoracaceae</taxon>
        <taxon>Sodalis</taxon>
    </lineage>
</organism>
<proteinExistence type="inferred from homology"/>
<evidence type="ECO:0000259" key="11">
    <source>
        <dbReference type="Pfam" id="PF02782"/>
    </source>
</evidence>
<dbReference type="EC" id="2.7.1.17" evidence="9"/>
<dbReference type="SUPFAM" id="SSF53067">
    <property type="entry name" value="Actin-like ATPase domain"/>
    <property type="match status" value="2"/>
</dbReference>
<dbReference type="PANTHER" id="PTHR43095">
    <property type="entry name" value="SUGAR KINASE"/>
    <property type="match status" value="1"/>
</dbReference>
<dbReference type="RefSeq" id="WP_132923135.1">
    <property type="nucleotide sequence ID" value="NZ_SJOI01000001.1"/>
</dbReference>
<comment type="caution">
    <text evidence="12">The sequence shown here is derived from an EMBL/GenBank/DDBJ whole genome shotgun (WGS) entry which is preliminary data.</text>
</comment>
<comment type="catalytic activity">
    <reaction evidence="9">
        <text>D-xylulose + ATP = D-xylulose 5-phosphate + ADP + H(+)</text>
        <dbReference type="Rhea" id="RHEA:10964"/>
        <dbReference type="ChEBI" id="CHEBI:15378"/>
        <dbReference type="ChEBI" id="CHEBI:17140"/>
        <dbReference type="ChEBI" id="CHEBI:30616"/>
        <dbReference type="ChEBI" id="CHEBI:57737"/>
        <dbReference type="ChEBI" id="CHEBI:456216"/>
        <dbReference type="EC" id="2.7.1.17"/>
    </reaction>
</comment>
<dbReference type="InterPro" id="IPR050406">
    <property type="entry name" value="FGGY_Carb_Kinase"/>
</dbReference>
<dbReference type="InterPro" id="IPR018483">
    <property type="entry name" value="Carb_kinase_FGGY_CS"/>
</dbReference>
<dbReference type="Gene3D" id="3.30.420.40">
    <property type="match status" value="2"/>
</dbReference>
<dbReference type="PIRSF" id="PIRSF000538">
    <property type="entry name" value="GlpK"/>
    <property type="match status" value="1"/>
</dbReference>
<evidence type="ECO:0000256" key="6">
    <source>
        <dbReference type="ARBA" id="ARBA00022840"/>
    </source>
</evidence>
<dbReference type="OrthoDB" id="9805576at2"/>
<evidence type="ECO:0000256" key="8">
    <source>
        <dbReference type="RuleBase" id="RU003733"/>
    </source>
</evidence>
<evidence type="ECO:0000313" key="13">
    <source>
        <dbReference type="Proteomes" id="UP000294555"/>
    </source>
</evidence>
<keyword evidence="3 8" id="KW-0808">Transferase</keyword>
<name>A0A4R1NAB0_9GAMM</name>
<feature type="domain" description="Carbohydrate kinase FGGY C-terminal" evidence="11">
    <location>
        <begin position="260"/>
        <end position="441"/>
    </location>
</feature>
<reference evidence="12 13" key="1">
    <citation type="submission" date="2019-02" db="EMBL/GenBank/DDBJ databases">
        <title>Investigation of anaerobic lignin degradation for improved lignocellulosic biofuels.</title>
        <authorList>
            <person name="Deangelis K."/>
        </authorList>
    </citation>
    <scope>NUCLEOTIDE SEQUENCE [LARGE SCALE GENOMIC DNA]</scope>
    <source>
        <strain evidence="12 13">159R</strain>
    </source>
</reference>
<dbReference type="Proteomes" id="UP000294555">
    <property type="component" value="Unassembled WGS sequence"/>
</dbReference>
<keyword evidence="6 9" id="KW-0067">ATP-binding</keyword>
<accession>A0A4R1NAB0</accession>
<keyword evidence="5 8" id="KW-0418">Kinase</keyword>
<keyword evidence="7 9" id="KW-0119">Carbohydrate metabolism</keyword>
<evidence type="ECO:0000256" key="9">
    <source>
        <dbReference type="RuleBase" id="RU364073"/>
    </source>
</evidence>
<evidence type="ECO:0000259" key="10">
    <source>
        <dbReference type="Pfam" id="PF00370"/>
    </source>
</evidence>
<keyword evidence="13" id="KW-1185">Reference proteome</keyword>
<dbReference type="GO" id="GO:0042732">
    <property type="term" value="P:D-xylose metabolic process"/>
    <property type="evidence" value="ECO:0007669"/>
    <property type="project" value="UniProtKB-KW"/>
</dbReference>
<dbReference type="Pfam" id="PF02782">
    <property type="entry name" value="FGGY_C"/>
    <property type="match status" value="1"/>
</dbReference>
<dbReference type="AlphaFoldDB" id="A0A4R1NAB0"/>
<feature type="domain" description="Carbohydrate kinase FGGY N-terminal" evidence="10">
    <location>
        <begin position="1"/>
        <end position="250"/>
    </location>
</feature>
<dbReference type="PANTHER" id="PTHR43095:SF5">
    <property type="entry name" value="XYLULOSE KINASE"/>
    <property type="match status" value="1"/>
</dbReference>
<evidence type="ECO:0000256" key="5">
    <source>
        <dbReference type="ARBA" id="ARBA00022777"/>
    </source>
</evidence>
<dbReference type="InterPro" id="IPR000577">
    <property type="entry name" value="Carb_kinase_FGGY"/>
</dbReference>
<evidence type="ECO:0000256" key="4">
    <source>
        <dbReference type="ARBA" id="ARBA00022741"/>
    </source>
</evidence>
<dbReference type="InterPro" id="IPR043129">
    <property type="entry name" value="ATPase_NBD"/>
</dbReference>
<dbReference type="NCBIfam" id="TIGR01312">
    <property type="entry name" value="XylB"/>
    <property type="match status" value="1"/>
</dbReference>
<protein>
    <recommendedName>
        <fullName evidence="9">Xylulose kinase</fullName>
        <shortName evidence="9">Xylulokinase</shortName>
        <ecNumber evidence="9">2.7.1.17</ecNumber>
    </recommendedName>
</protein>
<dbReference type="InterPro" id="IPR018484">
    <property type="entry name" value="FGGY_N"/>
</dbReference>
<keyword evidence="4 9" id="KW-0547">Nucleotide-binding</keyword>
<dbReference type="GO" id="GO:0004856">
    <property type="term" value="F:D-xylulokinase activity"/>
    <property type="evidence" value="ECO:0007669"/>
    <property type="project" value="UniProtKB-EC"/>
</dbReference>
<dbReference type="InterPro" id="IPR018485">
    <property type="entry name" value="FGGY_C"/>
</dbReference>
<dbReference type="GO" id="GO:0005524">
    <property type="term" value="F:ATP binding"/>
    <property type="evidence" value="ECO:0007669"/>
    <property type="project" value="UniProtKB-KW"/>
</dbReference>
<gene>
    <name evidence="9" type="primary">xylB</name>
    <name evidence="12" type="ORF">EZJ58_2458</name>
</gene>
<evidence type="ECO:0000256" key="7">
    <source>
        <dbReference type="ARBA" id="ARBA00023277"/>
    </source>
</evidence>